<dbReference type="Pfam" id="PF20700">
    <property type="entry name" value="Mutator"/>
    <property type="match status" value="1"/>
</dbReference>
<evidence type="ECO:0000256" key="1">
    <source>
        <dbReference type="SAM" id="MobiDB-lite"/>
    </source>
</evidence>
<protein>
    <recommendedName>
        <fullName evidence="2">Mutator-like transposase domain-containing protein</fullName>
    </recommendedName>
</protein>
<dbReference type="AlphaFoldDB" id="A0A0L7QTB7"/>
<evidence type="ECO:0000313" key="4">
    <source>
        <dbReference type="Proteomes" id="UP000053825"/>
    </source>
</evidence>
<dbReference type="InterPro" id="IPR049012">
    <property type="entry name" value="Mutator_transp_dom"/>
</dbReference>
<dbReference type="EMBL" id="KQ414754">
    <property type="protein sequence ID" value="KOC61814.1"/>
    <property type="molecule type" value="Genomic_DNA"/>
</dbReference>
<evidence type="ECO:0000313" key="3">
    <source>
        <dbReference type="EMBL" id="KOC61814.1"/>
    </source>
</evidence>
<feature type="domain" description="Mutator-like transposase" evidence="2">
    <location>
        <begin position="1"/>
        <end position="78"/>
    </location>
</feature>
<name>A0A0L7QTB7_9HYME</name>
<evidence type="ECO:0000259" key="2">
    <source>
        <dbReference type="Pfam" id="PF20700"/>
    </source>
</evidence>
<proteinExistence type="predicted"/>
<reference evidence="3 4" key="1">
    <citation type="submission" date="2015-07" db="EMBL/GenBank/DDBJ databases">
        <title>The genome of Habropoda laboriosa.</title>
        <authorList>
            <person name="Pan H."/>
            <person name="Kapheim K."/>
        </authorList>
    </citation>
    <scope>NUCLEOTIDE SEQUENCE [LARGE SCALE GENOMIC DNA]</scope>
    <source>
        <strain evidence="3">0110345459</strain>
    </source>
</reference>
<dbReference type="Proteomes" id="UP000053825">
    <property type="component" value="Unassembled WGS sequence"/>
</dbReference>
<sequence>MSTRLRNAKKNNKGLGGQGKLTDKVIGELSKYYGNAIRNNKNNTEAMKNAILATLYHKCSTDAYPQHQFCPEGTDSWCSWQKAKSDKKLNDYKPRTDT</sequence>
<keyword evidence="4" id="KW-1185">Reference proteome</keyword>
<feature type="compositionally biased region" description="Basic residues" evidence="1">
    <location>
        <begin position="1"/>
        <end position="12"/>
    </location>
</feature>
<gene>
    <name evidence="3" type="ORF">WH47_06152</name>
</gene>
<dbReference type="OrthoDB" id="10060618at2759"/>
<organism evidence="3 4">
    <name type="scientific">Habropoda laboriosa</name>
    <dbReference type="NCBI Taxonomy" id="597456"/>
    <lineage>
        <taxon>Eukaryota</taxon>
        <taxon>Metazoa</taxon>
        <taxon>Ecdysozoa</taxon>
        <taxon>Arthropoda</taxon>
        <taxon>Hexapoda</taxon>
        <taxon>Insecta</taxon>
        <taxon>Pterygota</taxon>
        <taxon>Neoptera</taxon>
        <taxon>Endopterygota</taxon>
        <taxon>Hymenoptera</taxon>
        <taxon>Apocrita</taxon>
        <taxon>Aculeata</taxon>
        <taxon>Apoidea</taxon>
        <taxon>Anthophila</taxon>
        <taxon>Apidae</taxon>
        <taxon>Habropoda</taxon>
    </lineage>
</organism>
<feature type="region of interest" description="Disordered" evidence="1">
    <location>
        <begin position="1"/>
        <end position="20"/>
    </location>
</feature>
<accession>A0A0L7QTB7</accession>